<dbReference type="GO" id="GO:0016491">
    <property type="term" value="F:oxidoreductase activity"/>
    <property type="evidence" value="ECO:0007669"/>
    <property type="project" value="UniProtKB-KW"/>
</dbReference>
<dbReference type="Proteomes" id="UP000669179">
    <property type="component" value="Unassembled WGS sequence"/>
</dbReference>
<reference evidence="3" key="1">
    <citation type="submission" date="2021-03" db="EMBL/GenBank/DDBJ databases">
        <authorList>
            <person name="Kanchanasin P."/>
            <person name="Saeng-In P."/>
            <person name="Phongsopitanun W."/>
            <person name="Yuki M."/>
            <person name="Kudo T."/>
            <person name="Ohkuma M."/>
            <person name="Tanasupawat S."/>
        </authorList>
    </citation>
    <scope>NUCLEOTIDE SEQUENCE</scope>
    <source>
        <strain evidence="3">GKU 128</strain>
    </source>
</reference>
<proteinExistence type="predicted"/>
<evidence type="ECO:0000313" key="3">
    <source>
        <dbReference type="EMBL" id="MBO2454011.1"/>
    </source>
</evidence>
<protein>
    <submittedName>
        <fullName evidence="3">Aldehyde dehydrogenase family protein</fullName>
    </submittedName>
</protein>
<evidence type="ECO:0000256" key="1">
    <source>
        <dbReference type="ARBA" id="ARBA00023002"/>
    </source>
</evidence>
<dbReference type="Gene3D" id="3.40.605.10">
    <property type="entry name" value="Aldehyde Dehydrogenase, Chain A, domain 1"/>
    <property type="match status" value="1"/>
</dbReference>
<evidence type="ECO:0000259" key="2">
    <source>
        <dbReference type="Pfam" id="PF00171"/>
    </source>
</evidence>
<feature type="domain" description="Aldehyde dehydrogenase" evidence="2">
    <location>
        <begin position="150"/>
        <end position="328"/>
    </location>
</feature>
<evidence type="ECO:0000313" key="4">
    <source>
        <dbReference type="Proteomes" id="UP000669179"/>
    </source>
</evidence>
<organism evidence="3 4">
    <name type="scientific">Actinomadura barringtoniae</name>
    <dbReference type="NCBI Taxonomy" id="1427535"/>
    <lineage>
        <taxon>Bacteria</taxon>
        <taxon>Bacillati</taxon>
        <taxon>Actinomycetota</taxon>
        <taxon>Actinomycetes</taxon>
        <taxon>Streptosporangiales</taxon>
        <taxon>Thermomonosporaceae</taxon>
        <taxon>Actinomadura</taxon>
    </lineage>
</organism>
<sequence>MGDAQVPSVEVIRPAGDYRSLEREPLTDVTGSLVGALGLAPPLLIRRVLQEMRESPDQPLAERLAALAEGGRLFATATLDGETPEAYCTAQSRVSGVPIRAAHRGLGFIASAAAAMPSILRAQVPRGVKTTMAEAPPGVSAIWTRRGRLLAVLAPGNHPLPHYEWLVAVALGYRVAVRPSRRDPFTPRRLVRALRAAGIDPGHLALLPADHAGAGVLAAEADLALVYGGDEVVRAHAGDPRVAVRGPGRAKTFIGRDVAWRDHLDLLVEAVAADGGVQCLNTTTVLVDGDTGPVAAALDERLRALPDLPPCDHAAALPVQPVKEARRITEAVGGTCTDLGDGSAVLRPLVREVGDGPRPEMPFPCAWVAPWTPGSLNDSLVVTLLTGDTSLVSACLDEPTIRSVHRGPSPTTESQPNGHLAAFLMESTSFRRAS</sequence>
<dbReference type="InterPro" id="IPR016161">
    <property type="entry name" value="Ald_DH/histidinol_DH"/>
</dbReference>
<dbReference type="Pfam" id="PF00171">
    <property type="entry name" value="Aldedh"/>
    <property type="match status" value="1"/>
</dbReference>
<dbReference type="RefSeq" id="WP_208262107.1">
    <property type="nucleotide sequence ID" value="NZ_JAGEOJ010000024.1"/>
</dbReference>
<dbReference type="EMBL" id="JAGEOJ010000024">
    <property type="protein sequence ID" value="MBO2454011.1"/>
    <property type="molecule type" value="Genomic_DNA"/>
</dbReference>
<keyword evidence="4" id="KW-1185">Reference proteome</keyword>
<dbReference type="InterPro" id="IPR015590">
    <property type="entry name" value="Aldehyde_DH_dom"/>
</dbReference>
<gene>
    <name evidence="3" type="ORF">J4573_43465</name>
</gene>
<dbReference type="InterPro" id="IPR016162">
    <property type="entry name" value="Ald_DH_N"/>
</dbReference>
<name>A0A939T5Q2_9ACTN</name>
<accession>A0A939T5Q2</accession>
<keyword evidence="1" id="KW-0560">Oxidoreductase</keyword>
<dbReference type="AlphaFoldDB" id="A0A939T5Q2"/>
<comment type="caution">
    <text evidence="3">The sequence shown here is derived from an EMBL/GenBank/DDBJ whole genome shotgun (WGS) entry which is preliminary data.</text>
</comment>
<dbReference type="SUPFAM" id="SSF53720">
    <property type="entry name" value="ALDH-like"/>
    <property type="match status" value="1"/>
</dbReference>